<name>A0A1C7M4Z2_GRIFR</name>
<keyword evidence="4 5" id="KW-0472">Membrane</keyword>
<comment type="caution">
    <text evidence="7">The sequence shown here is derived from an EMBL/GenBank/DDBJ whole genome shotgun (WGS) entry which is preliminary data.</text>
</comment>
<dbReference type="Pfam" id="PF00324">
    <property type="entry name" value="AA_permease"/>
    <property type="match status" value="1"/>
</dbReference>
<dbReference type="OrthoDB" id="10062876at2759"/>
<keyword evidence="3 5" id="KW-1133">Transmembrane helix</keyword>
<feature type="transmembrane region" description="Helical" evidence="5">
    <location>
        <begin position="35"/>
        <end position="54"/>
    </location>
</feature>
<dbReference type="GO" id="GO:0016020">
    <property type="term" value="C:membrane"/>
    <property type="evidence" value="ECO:0007669"/>
    <property type="project" value="UniProtKB-SubCell"/>
</dbReference>
<evidence type="ECO:0000256" key="2">
    <source>
        <dbReference type="ARBA" id="ARBA00022692"/>
    </source>
</evidence>
<dbReference type="PANTHER" id="PTHR43341:SF20">
    <property type="entry name" value="AAT FAMILY AMINO ACID TRANSPORTER"/>
    <property type="match status" value="1"/>
</dbReference>
<evidence type="ECO:0000256" key="4">
    <source>
        <dbReference type="ARBA" id="ARBA00023136"/>
    </source>
</evidence>
<comment type="subcellular location">
    <subcellularLocation>
        <location evidence="1">Membrane</location>
        <topology evidence="1">Multi-pass membrane protein</topology>
    </subcellularLocation>
</comment>
<protein>
    <submittedName>
        <fullName evidence="7">Lysine-specific permease</fullName>
    </submittedName>
</protein>
<feature type="transmembrane region" description="Helical" evidence="5">
    <location>
        <begin position="231"/>
        <end position="251"/>
    </location>
</feature>
<keyword evidence="8" id="KW-1185">Reference proteome</keyword>
<feature type="transmembrane region" description="Helical" evidence="5">
    <location>
        <begin position="132"/>
        <end position="150"/>
    </location>
</feature>
<dbReference type="AlphaFoldDB" id="A0A1C7M4Z2"/>
<evidence type="ECO:0000259" key="6">
    <source>
        <dbReference type="Pfam" id="PF00324"/>
    </source>
</evidence>
<evidence type="ECO:0000256" key="3">
    <source>
        <dbReference type="ARBA" id="ARBA00022989"/>
    </source>
</evidence>
<dbReference type="PANTHER" id="PTHR43341">
    <property type="entry name" value="AMINO ACID PERMEASE"/>
    <property type="match status" value="1"/>
</dbReference>
<evidence type="ECO:0000313" key="7">
    <source>
        <dbReference type="EMBL" id="OBZ72005.1"/>
    </source>
</evidence>
<dbReference type="Proteomes" id="UP000092993">
    <property type="component" value="Unassembled WGS sequence"/>
</dbReference>
<dbReference type="GO" id="GO:0015171">
    <property type="term" value="F:amino acid transmembrane transporter activity"/>
    <property type="evidence" value="ECO:0007669"/>
    <property type="project" value="TreeGrafter"/>
</dbReference>
<dbReference type="InterPro" id="IPR004841">
    <property type="entry name" value="AA-permease/SLC12A_dom"/>
</dbReference>
<feature type="transmembrane region" description="Helical" evidence="5">
    <location>
        <begin position="162"/>
        <end position="183"/>
    </location>
</feature>
<keyword evidence="2 5" id="KW-0812">Transmembrane</keyword>
<evidence type="ECO:0000256" key="1">
    <source>
        <dbReference type="ARBA" id="ARBA00004141"/>
    </source>
</evidence>
<proteinExistence type="predicted"/>
<gene>
    <name evidence="7" type="primary">LYP1_0</name>
    <name evidence="7" type="ORF">A0H81_07570</name>
</gene>
<accession>A0A1C7M4Z2</accession>
<evidence type="ECO:0000313" key="8">
    <source>
        <dbReference type="Proteomes" id="UP000092993"/>
    </source>
</evidence>
<dbReference type="EMBL" id="LUGG01000009">
    <property type="protein sequence ID" value="OBZ72005.1"/>
    <property type="molecule type" value="Genomic_DNA"/>
</dbReference>
<dbReference type="STRING" id="5627.A0A1C7M4Z2"/>
<reference evidence="7 8" key="1">
    <citation type="submission" date="2016-03" db="EMBL/GenBank/DDBJ databases">
        <title>Whole genome sequencing of Grifola frondosa 9006-11.</title>
        <authorList>
            <person name="Min B."/>
            <person name="Park H."/>
            <person name="Kim J.-G."/>
            <person name="Cho H."/>
            <person name="Oh Y.-L."/>
            <person name="Kong W.-S."/>
            <person name="Choi I.-G."/>
        </authorList>
    </citation>
    <scope>NUCLEOTIDE SEQUENCE [LARGE SCALE GENOMIC DNA]</scope>
    <source>
        <strain evidence="7 8">9006-11</strain>
    </source>
</reference>
<feature type="transmembrane region" description="Helical" evidence="5">
    <location>
        <begin position="204"/>
        <end position="225"/>
    </location>
</feature>
<evidence type="ECO:0000256" key="5">
    <source>
        <dbReference type="SAM" id="Phobius"/>
    </source>
</evidence>
<sequence>MTQAAFSFVGTEVVAIAGAEVKNPRRSIPKAIRRVYVRILLFYIGGVAIIGLLVPFTDPRLNLTDGTAAASPFVIAIQNAGIKALPSIINACLLTSAWSAANSDLYCSSRTLYGLAANGNAPSIFLKVTKHGLPWVSLATCAWFGFLSYMDLGSGSGRVFGWFSNMTAISGLVSWFGIAVIYIRFHKGLKVQGIDHRTLPYMSILQPYAAWYAAIMCFILCFGQWATDVFVTNYLPLMLFPVLYIGARLWMRTSFVKPEEMDFKSGLAEVLSASYDEPRPRNFVQRVWSWLCIGMAEEGPHVSSYPFLSPKAVSRGHNLFIWSTTTMQLMLGFCSHNRSHLTVKTMYRWLALASRLDVDPENPHFVLRPVEIHPLTVERYFSYHFECIGPDLLTTSEEILQPGHYAMFVTSMDMNWDISIYTTRMPTFKDDCFSESQMIANACKYPEWFNAQVRKRDGRCVVTGTTAEPLKTTWIVPPTFRVIVNQHYPVSDENDDPEWYNVKNGLTMHQELADLFLNNDIAIDVDDNCRVIFFQDPHKLCSEKLLATIPTYISLPKDVPEELGPDLQLFRYHLKWSITVNGNAGDVMDYYDRGEISSTLNELLGEDHDEMAGPEDPLWQTEIGQIIMAWLIHTKR</sequence>
<dbReference type="Gene3D" id="1.20.1740.10">
    <property type="entry name" value="Amino acid/polyamine transporter I"/>
    <property type="match status" value="1"/>
</dbReference>
<organism evidence="7 8">
    <name type="scientific">Grifola frondosa</name>
    <name type="common">Maitake</name>
    <name type="synonym">Polyporus frondosus</name>
    <dbReference type="NCBI Taxonomy" id="5627"/>
    <lineage>
        <taxon>Eukaryota</taxon>
        <taxon>Fungi</taxon>
        <taxon>Dikarya</taxon>
        <taxon>Basidiomycota</taxon>
        <taxon>Agaricomycotina</taxon>
        <taxon>Agaricomycetes</taxon>
        <taxon>Polyporales</taxon>
        <taxon>Grifolaceae</taxon>
        <taxon>Grifola</taxon>
    </lineage>
</organism>
<dbReference type="InterPro" id="IPR050524">
    <property type="entry name" value="APC_YAT"/>
</dbReference>
<feature type="domain" description="Amino acid permease/ SLC12A" evidence="6">
    <location>
        <begin position="2"/>
        <end position="255"/>
    </location>
</feature>